<dbReference type="Gene3D" id="1.10.1040.10">
    <property type="entry name" value="N-(1-d-carboxylethyl)-l-norvaline Dehydrogenase, domain 2"/>
    <property type="match status" value="1"/>
</dbReference>
<evidence type="ECO:0000256" key="2">
    <source>
        <dbReference type="ARBA" id="ARBA00023002"/>
    </source>
</evidence>
<keyword evidence="7" id="KW-0614">Plasmid</keyword>
<dbReference type="InterPro" id="IPR051265">
    <property type="entry name" value="HIBADH-related_NP60_sf"/>
</dbReference>
<keyword evidence="8" id="KW-1185">Reference proteome</keyword>
<proteinExistence type="inferred from homology"/>
<evidence type="ECO:0000256" key="4">
    <source>
        <dbReference type="PIRSR" id="PIRSR000103-1"/>
    </source>
</evidence>
<sequence length="294" mass="30763">MTDIGFLGLGAMGVAMARRLIDSGHRVTVWNRSDGPANELVKAGAIAATAPEDAIANPIILSMLANDAAVESVFTSERLATACAETVHINMASISVAASERLRDLHFEAGIDYVTAPVLGRPNVAAAGQLTIVAGGSPKLIDAVRPVLDALGQRIWHVGEEPSSANLVKIAINYTIIHALQAMAEGVTLVEGGDVDPVQFIGILTSSLFPGPVYEGYGRMIAERQYVPAFNVTMGRKDLRIAQEAAAALAVELPTAPVLVAAFEAALADPAIAPLDWAAIAEITRARSGVLRSR</sequence>
<evidence type="ECO:0000256" key="3">
    <source>
        <dbReference type="ARBA" id="ARBA00023027"/>
    </source>
</evidence>
<dbReference type="InterPro" id="IPR036291">
    <property type="entry name" value="NAD(P)-bd_dom_sf"/>
</dbReference>
<name>A0AAX3EQA0_PAEUR</name>
<evidence type="ECO:0000313" key="7">
    <source>
        <dbReference type="EMBL" id="UYW00179.1"/>
    </source>
</evidence>
<dbReference type="Pfam" id="PF14833">
    <property type="entry name" value="NAD_binding_11"/>
    <property type="match status" value="1"/>
</dbReference>
<dbReference type="GO" id="GO:0016054">
    <property type="term" value="P:organic acid catabolic process"/>
    <property type="evidence" value="ECO:0007669"/>
    <property type="project" value="UniProtKB-ARBA"/>
</dbReference>
<keyword evidence="2" id="KW-0560">Oxidoreductase</keyword>
<dbReference type="GO" id="GO:0050661">
    <property type="term" value="F:NADP binding"/>
    <property type="evidence" value="ECO:0007669"/>
    <property type="project" value="InterPro"/>
</dbReference>
<evidence type="ECO:0000259" key="5">
    <source>
        <dbReference type="Pfam" id="PF03446"/>
    </source>
</evidence>
<dbReference type="GO" id="GO:0016491">
    <property type="term" value="F:oxidoreductase activity"/>
    <property type="evidence" value="ECO:0007669"/>
    <property type="project" value="UniProtKB-KW"/>
</dbReference>
<dbReference type="InterPro" id="IPR029154">
    <property type="entry name" value="HIBADH-like_NADP-bd"/>
</dbReference>
<dbReference type="PANTHER" id="PTHR43580">
    <property type="entry name" value="OXIDOREDUCTASE GLYR1-RELATED"/>
    <property type="match status" value="1"/>
</dbReference>
<reference evidence="7" key="1">
    <citation type="submission" date="2022-07" db="EMBL/GenBank/DDBJ databases">
        <authorList>
            <person name="Wu T."/>
        </authorList>
    </citation>
    <scope>NUCLEOTIDE SEQUENCE</scope>
    <source>
        <strain evidence="7">SD-1</strain>
        <plasmid evidence="7">unnamed5</plasmid>
    </source>
</reference>
<feature type="domain" description="6-phosphogluconate dehydrogenase NADP-binding" evidence="5">
    <location>
        <begin position="3"/>
        <end position="159"/>
    </location>
</feature>
<dbReference type="InterPro" id="IPR002204">
    <property type="entry name" value="3-OH-isobutyrate_DH-rel_CS"/>
</dbReference>
<dbReference type="AlphaFoldDB" id="A0AAX3EQA0"/>
<dbReference type="Gene3D" id="3.40.50.720">
    <property type="entry name" value="NAD(P)-binding Rossmann-like Domain"/>
    <property type="match status" value="1"/>
</dbReference>
<feature type="active site" evidence="4">
    <location>
        <position position="169"/>
    </location>
</feature>
<dbReference type="PROSITE" id="PS00895">
    <property type="entry name" value="3_HYDROXYISOBUT_DH"/>
    <property type="match status" value="1"/>
</dbReference>
<geneLocation type="plasmid" evidence="7 8">
    <name>unnamed5</name>
</geneLocation>
<dbReference type="InterPro" id="IPR006115">
    <property type="entry name" value="6PGDH_NADP-bd"/>
</dbReference>
<feature type="domain" description="3-hydroxyisobutyrate dehydrogenase-like NAD-binding" evidence="6">
    <location>
        <begin position="165"/>
        <end position="269"/>
    </location>
</feature>
<dbReference type="PANTHER" id="PTHR43580:SF2">
    <property type="entry name" value="CYTOKINE-LIKE NUCLEAR FACTOR N-PAC"/>
    <property type="match status" value="1"/>
</dbReference>
<evidence type="ECO:0000259" key="6">
    <source>
        <dbReference type="Pfam" id="PF14833"/>
    </source>
</evidence>
<dbReference type="SUPFAM" id="SSF51735">
    <property type="entry name" value="NAD(P)-binding Rossmann-fold domains"/>
    <property type="match status" value="1"/>
</dbReference>
<gene>
    <name evidence="7" type="ORF">NL394_23790</name>
</gene>
<dbReference type="Proteomes" id="UP001163293">
    <property type="component" value="Plasmid unnamed5"/>
</dbReference>
<organism evidence="7 8">
    <name type="scientific">Paenarthrobacter ureafaciens</name>
    <dbReference type="NCBI Taxonomy" id="37931"/>
    <lineage>
        <taxon>Bacteria</taxon>
        <taxon>Bacillati</taxon>
        <taxon>Actinomycetota</taxon>
        <taxon>Actinomycetes</taxon>
        <taxon>Micrococcales</taxon>
        <taxon>Micrococcaceae</taxon>
        <taxon>Paenarthrobacter</taxon>
    </lineage>
</organism>
<dbReference type="PIRSF" id="PIRSF000103">
    <property type="entry name" value="HIBADH"/>
    <property type="match status" value="1"/>
</dbReference>
<evidence type="ECO:0000256" key="1">
    <source>
        <dbReference type="ARBA" id="ARBA00009080"/>
    </source>
</evidence>
<protein>
    <submittedName>
        <fullName evidence="7">NAD(P)-dependent oxidoreductase</fullName>
    </submittedName>
</protein>
<accession>A0AAX3EQA0</accession>
<dbReference type="GO" id="GO:0051287">
    <property type="term" value="F:NAD binding"/>
    <property type="evidence" value="ECO:0007669"/>
    <property type="project" value="InterPro"/>
</dbReference>
<dbReference type="InterPro" id="IPR015815">
    <property type="entry name" value="HIBADH-related"/>
</dbReference>
<dbReference type="SUPFAM" id="SSF48179">
    <property type="entry name" value="6-phosphogluconate dehydrogenase C-terminal domain-like"/>
    <property type="match status" value="1"/>
</dbReference>
<dbReference type="InterPro" id="IPR013328">
    <property type="entry name" value="6PGD_dom2"/>
</dbReference>
<keyword evidence="3" id="KW-0520">NAD</keyword>
<evidence type="ECO:0000313" key="8">
    <source>
        <dbReference type="Proteomes" id="UP001163293"/>
    </source>
</evidence>
<dbReference type="Pfam" id="PF03446">
    <property type="entry name" value="NAD_binding_2"/>
    <property type="match status" value="1"/>
</dbReference>
<dbReference type="EMBL" id="CP101190">
    <property type="protein sequence ID" value="UYW00179.1"/>
    <property type="molecule type" value="Genomic_DNA"/>
</dbReference>
<dbReference type="InterPro" id="IPR008927">
    <property type="entry name" value="6-PGluconate_DH-like_C_sf"/>
</dbReference>
<comment type="similarity">
    <text evidence="1">Belongs to the HIBADH-related family.</text>
</comment>